<name>X6MLV1_RETFI</name>
<dbReference type="Proteomes" id="UP000023152">
    <property type="component" value="Unassembled WGS sequence"/>
</dbReference>
<organism evidence="2 3">
    <name type="scientific">Reticulomyxa filosa</name>
    <dbReference type="NCBI Taxonomy" id="46433"/>
    <lineage>
        <taxon>Eukaryota</taxon>
        <taxon>Sar</taxon>
        <taxon>Rhizaria</taxon>
        <taxon>Retaria</taxon>
        <taxon>Foraminifera</taxon>
        <taxon>Monothalamids</taxon>
        <taxon>Reticulomyxidae</taxon>
        <taxon>Reticulomyxa</taxon>
    </lineage>
</organism>
<reference evidence="2 3" key="1">
    <citation type="journal article" date="2013" name="Curr. Biol.">
        <title>The Genome of the Foraminiferan Reticulomyxa filosa.</title>
        <authorList>
            <person name="Glockner G."/>
            <person name="Hulsmann N."/>
            <person name="Schleicher M."/>
            <person name="Noegel A.A."/>
            <person name="Eichinger L."/>
            <person name="Gallinger C."/>
            <person name="Pawlowski J."/>
            <person name="Sierra R."/>
            <person name="Euteneuer U."/>
            <person name="Pillet L."/>
            <person name="Moustafa A."/>
            <person name="Platzer M."/>
            <person name="Groth M."/>
            <person name="Szafranski K."/>
            <person name="Schliwa M."/>
        </authorList>
    </citation>
    <scope>NUCLEOTIDE SEQUENCE [LARGE SCALE GENOMIC DNA]</scope>
</reference>
<dbReference type="EMBL" id="ASPP01019580">
    <property type="protein sequence ID" value="ETO14983.1"/>
    <property type="molecule type" value="Genomic_DNA"/>
</dbReference>
<keyword evidence="1" id="KW-0812">Transmembrane</keyword>
<evidence type="ECO:0000256" key="1">
    <source>
        <dbReference type="SAM" id="Phobius"/>
    </source>
</evidence>
<comment type="caution">
    <text evidence="2">The sequence shown here is derived from an EMBL/GenBank/DDBJ whole genome shotgun (WGS) entry which is preliminary data.</text>
</comment>
<evidence type="ECO:0000313" key="3">
    <source>
        <dbReference type="Proteomes" id="UP000023152"/>
    </source>
</evidence>
<gene>
    <name evidence="2" type="ORF">RFI_22385</name>
</gene>
<evidence type="ECO:0000313" key="2">
    <source>
        <dbReference type="EMBL" id="ETO14983.1"/>
    </source>
</evidence>
<protein>
    <submittedName>
        <fullName evidence="2">Uncharacterized protein</fullName>
    </submittedName>
</protein>
<accession>X6MLV1</accession>
<feature type="transmembrane region" description="Helical" evidence="1">
    <location>
        <begin position="194"/>
        <end position="212"/>
    </location>
</feature>
<dbReference type="Gene3D" id="3.80.10.10">
    <property type="entry name" value="Ribonuclease Inhibitor"/>
    <property type="match status" value="1"/>
</dbReference>
<keyword evidence="3" id="KW-1185">Reference proteome</keyword>
<keyword evidence="1" id="KW-0472">Membrane</keyword>
<dbReference type="SUPFAM" id="SSF52047">
    <property type="entry name" value="RNI-like"/>
    <property type="match status" value="1"/>
</dbReference>
<keyword evidence="1" id="KW-1133">Transmembrane helix</keyword>
<feature type="non-terminal residue" evidence="2">
    <location>
        <position position="220"/>
    </location>
</feature>
<dbReference type="InterPro" id="IPR032675">
    <property type="entry name" value="LRR_dom_sf"/>
</dbReference>
<dbReference type="OrthoDB" id="2105857at2759"/>
<sequence>MLSGTIPFGDYYNWNELFMLSLEKNMFSGDLPKLPDQMNFTSILTLHMNQFSDHNLHDWLDKLFKKAPALQILSIYDNPHLTGHLPSKMFLAHGCEINGVLPSSDVQGSIRFVTLIQNRLSGVMPSNLIQTNASKINTIATIYDGAGLYTYMYMQSIFSKKEWYQIFRNQELPEYVSKDERNAKNLYVTKESDFTETMLIGFIMLIILFLSLRKLMSCST</sequence>
<dbReference type="AlphaFoldDB" id="X6MLV1"/>
<proteinExistence type="predicted"/>